<reference evidence="1" key="3">
    <citation type="submission" date="2018-07" db="EMBL/GenBank/DDBJ databases">
        <title>WGS assembly of Glycine max.</title>
        <authorList>
            <person name="Schmutz J."/>
            <person name="Cannon S."/>
            <person name="Schlueter J."/>
            <person name="Ma J."/>
            <person name="Mitros T."/>
            <person name="Nelson W."/>
            <person name="Hyten D."/>
            <person name="Song Q."/>
            <person name="Thelen J."/>
            <person name="Cheng J."/>
            <person name="Xu D."/>
            <person name="Hellsten U."/>
            <person name="May G."/>
            <person name="Yu Y."/>
            <person name="Sakurai T."/>
            <person name="Umezawa T."/>
            <person name="Bhattacharyya M."/>
            <person name="Sandhu D."/>
            <person name="Valliyodan B."/>
            <person name="Lindquist E."/>
            <person name="Peto M."/>
            <person name="Grant D."/>
            <person name="Shu S."/>
            <person name="Goodstein D."/>
            <person name="Barry K."/>
            <person name="Futrell-Griggs M."/>
            <person name="Abernathy B."/>
            <person name="Du J."/>
            <person name="Tian Z."/>
            <person name="Zhu L."/>
            <person name="Gill N."/>
            <person name="Joshi T."/>
            <person name="Libault M."/>
            <person name="Sethuraman A."/>
            <person name="Zhang X."/>
            <person name="Shinozaki K."/>
            <person name="Nguyen H."/>
            <person name="Wing R."/>
            <person name="Cregan P."/>
            <person name="Specht J."/>
            <person name="Grimwood J."/>
            <person name="Rokhsar D."/>
            <person name="Stacey G."/>
            <person name="Shoemaker R."/>
            <person name="Jackson S."/>
        </authorList>
    </citation>
    <scope>NUCLEOTIDE SEQUENCE</scope>
    <source>
        <tissue evidence="1">Callus</tissue>
    </source>
</reference>
<sequence length="81" mass="9158">MGAKLHLELDTGVSLWKGQNGANLQKDKLEQSQSVKRQAKLVNPWKNQAKKCPSVGEKKKEAETECIMVLVVIEFHKLNTR</sequence>
<reference evidence="2" key="2">
    <citation type="submission" date="2018-02" db="UniProtKB">
        <authorList>
            <consortium name="EnsemblPlants"/>
        </authorList>
    </citation>
    <scope>IDENTIFICATION</scope>
    <source>
        <strain evidence="2">Williams 82</strain>
    </source>
</reference>
<evidence type="ECO:0000313" key="1">
    <source>
        <dbReference type="EMBL" id="KRG90341.1"/>
    </source>
</evidence>
<keyword evidence="3" id="KW-1185">Reference proteome</keyword>
<gene>
    <name evidence="1" type="ORF">GLYMA_20G084600</name>
</gene>
<dbReference type="AlphaFoldDB" id="A0A0R0E9N9"/>
<dbReference type="EMBL" id="CM000853">
    <property type="protein sequence ID" value="KRG90341.1"/>
    <property type="molecule type" value="Genomic_DNA"/>
</dbReference>
<evidence type="ECO:0000313" key="3">
    <source>
        <dbReference type="Proteomes" id="UP000008827"/>
    </source>
</evidence>
<proteinExistence type="predicted"/>
<organism evidence="1">
    <name type="scientific">Glycine max</name>
    <name type="common">Soybean</name>
    <name type="synonym">Glycine hispida</name>
    <dbReference type="NCBI Taxonomy" id="3847"/>
    <lineage>
        <taxon>Eukaryota</taxon>
        <taxon>Viridiplantae</taxon>
        <taxon>Streptophyta</taxon>
        <taxon>Embryophyta</taxon>
        <taxon>Tracheophyta</taxon>
        <taxon>Spermatophyta</taxon>
        <taxon>Magnoliopsida</taxon>
        <taxon>eudicotyledons</taxon>
        <taxon>Gunneridae</taxon>
        <taxon>Pentapetalae</taxon>
        <taxon>rosids</taxon>
        <taxon>fabids</taxon>
        <taxon>Fabales</taxon>
        <taxon>Fabaceae</taxon>
        <taxon>Papilionoideae</taxon>
        <taxon>50 kb inversion clade</taxon>
        <taxon>NPAAA clade</taxon>
        <taxon>indigoferoid/millettioid clade</taxon>
        <taxon>Phaseoleae</taxon>
        <taxon>Glycine</taxon>
        <taxon>Glycine subgen. Soja</taxon>
    </lineage>
</organism>
<name>A0A0R0E9N9_SOYBN</name>
<dbReference type="EnsemblPlants" id="KRG90341">
    <property type="protein sequence ID" value="KRG90341"/>
    <property type="gene ID" value="GLYMA_20G084600"/>
</dbReference>
<evidence type="ECO:0000313" key="2">
    <source>
        <dbReference type="EnsemblPlants" id="KRG90341"/>
    </source>
</evidence>
<accession>A0A0R0E9N9</accession>
<dbReference type="Proteomes" id="UP000008827">
    <property type="component" value="Chromosome 20"/>
</dbReference>
<dbReference type="InParanoid" id="A0A0R0E9N9"/>
<protein>
    <submittedName>
        <fullName evidence="1 2">Uncharacterized protein</fullName>
    </submittedName>
</protein>
<dbReference type="Gramene" id="KRG90341">
    <property type="protein sequence ID" value="KRG90341"/>
    <property type="gene ID" value="GLYMA_20G084600"/>
</dbReference>
<reference evidence="1 2" key="1">
    <citation type="journal article" date="2010" name="Nature">
        <title>Genome sequence of the palaeopolyploid soybean.</title>
        <authorList>
            <person name="Schmutz J."/>
            <person name="Cannon S.B."/>
            <person name="Schlueter J."/>
            <person name="Ma J."/>
            <person name="Mitros T."/>
            <person name="Nelson W."/>
            <person name="Hyten D.L."/>
            <person name="Song Q."/>
            <person name="Thelen J.J."/>
            <person name="Cheng J."/>
            <person name="Xu D."/>
            <person name="Hellsten U."/>
            <person name="May G.D."/>
            <person name="Yu Y."/>
            <person name="Sakurai T."/>
            <person name="Umezawa T."/>
            <person name="Bhattacharyya M.K."/>
            <person name="Sandhu D."/>
            <person name="Valliyodan B."/>
            <person name="Lindquist E."/>
            <person name="Peto M."/>
            <person name="Grant D."/>
            <person name="Shu S."/>
            <person name="Goodstein D."/>
            <person name="Barry K."/>
            <person name="Futrell-Griggs M."/>
            <person name="Abernathy B."/>
            <person name="Du J."/>
            <person name="Tian Z."/>
            <person name="Zhu L."/>
            <person name="Gill N."/>
            <person name="Joshi T."/>
            <person name="Libault M."/>
            <person name="Sethuraman A."/>
            <person name="Zhang X.-C."/>
            <person name="Shinozaki K."/>
            <person name="Nguyen H.T."/>
            <person name="Wing R.A."/>
            <person name="Cregan P."/>
            <person name="Specht J."/>
            <person name="Grimwood J."/>
            <person name="Rokhsar D."/>
            <person name="Stacey G."/>
            <person name="Shoemaker R.C."/>
            <person name="Jackson S.A."/>
        </authorList>
    </citation>
    <scope>NUCLEOTIDE SEQUENCE</scope>
    <source>
        <strain evidence="2">cv. Williams 82</strain>
        <tissue evidence="1">Callus</tissue>
    </source>
</reference>